<feature type="transmembrane region" description="Helical" evidence="1">
    <location>
        <begin position="60"/>
        <end position="84"/>
    </location>
</feature>
<sequence>MSAASGRKRPAPTTMGAVLMCLRALAGVLVIAVAFGDREDFLNDVIFEGAKATAEERAAASAFVDVLMIGYGAWLLFYLVLAWLVLRGVNWARVAAMLFATVSILVSFFEWWQSGLEITLRTTLLSLALDILILLALSSRAARAFARRNDPAPALAP</sequence>
<dbReference type="STRING" id="412690.SAMN04489834_0152"/>
<gene>
    <name evidence="2" type="ORF">SAMN04489834_0152</name>
</gene>
<dbReference type="EMBL" id="LT629742">
    <property type="protein sequence ID" value="SDR75644.1"/>
    <property type="molecule type" value="Genomic_DNA"/>
</dbReference>
<evidence type="ECO:0000313" key="2">
    <source>
        <dbReference type="EMBL" id="SDR75644.1"/>
    </source>
</evidence>
<keyword evidence="1" id="KW-0472">Membrane</keyword>
<keyword evidence="1" id="KW-1133">Transmembrane helix</keyword>
<accession>A0A1H1LM53</accession>
<feature type="transmembrane region" description="Helical" evidence="1">
    <location>
        <begin position="91"/>
        <end position="112"/>
    </location>
</feature>
<organism evidence="2 3">
    <name type="scientific">Microterricola viridarii</name>
    <dbReference type="NCBI Taxonomy" id="412690"/>
    <lineage>
        <taxon>Bacteria</taxon>
        <taxon>Bacillati</taxon>
        <taxon>Actinomycetota</taxon>
        <taxon>Actinomycetes</taxon>
        <taxon>Micrococcales</taxon>
        <taxon>Microbacteriaceae</taxon>
        <taxon>Microterricola</taxon>
    </lineage>
</organism>
<name>A0A1H1LM53_9MICO</name>
<proteinExistence type="predicted"/>
<evidence type="ECO:0000313" key="3">
    <source>
        <dbReference type="Proteomes" id="UP000181956"/>
    </source>
</evidence>
<keyword evidence="1" id="KW-0812">Transmembrane</keyword>
<feature type="transmembrane region" description="Helical" evidence="1">
    <location>
        <begin position="118"/>
        <end position="138"/>
    </location>
</feature>
<dbReference type="AlphaFoldDB" id="A0A1H1LM53"/>
<evidence type="ECO:0000256" key="1">
    <source>
        <dbReference type="SAM" id="Phobius"/>
    </source>
</evidence>
<reference evidence="3" key="1">
    <citation type="submission" date="2016-10" db="EMBL/GenBank/DDBJ databases">
        <authorList>
            <person name="Varghese N."/>
            <person name="Submissions S."/>
        </authorList>
    </citation>
    <scope>NUCLEOTIDE SEQUENCE [LARGE SCALE GENOMIC DNA]</scope>
    <source>
        <strain evidence="3">DSM 21772</strain>
    </source>
</reference>
<protein>
    <submittedName>
        <fullName evidence="2">Uncharacterized protein</fullName>
    </submittedName>
</protein>
<keyword evidence="3" id="KW-1185">Reference proteome</keyword>
<dbReference type="Proteomes" id="UP000181956">
    <property type="component" value="Chromosome I"/>
</dbReference>
<dbReference type="OrthoDB" id="5007962at2"/>
<dbReference type="RefSeq" id="WP_156786204.1">
    <property type="nucleotide sequence ID" value="NZ_LT629742.1"/>
</dbReference>